<dbReference type="AlphaFoldDB" id="A0A914I867"/>
<evidence type="ECO:0000313" key="5">
    <source>
        <dbReference type="Proteomes" id="UP000887572"/>
    </source>
</evidence>
<proteinExistence type="inferred from homology"/>
<dbReference type="InterPro" id="IPR007005">
    <property type="entry name" value="XAP5"/>
</dbReference>
<feature type="domain" description="FAM50A/XAP5 C-terminal" evidence="4">
    <location>
        <begin position="167"/>
        <end position="306"/>
    </location>
</feature>
<sequence length="313" mass="36931">MSQADAGRIIHIGKRRERAKEDIESQRQRLEEERRNLANSIKTKFTTNVDEQEEKFKARTVGLVTLDEVKERQNEFFYGDPSSKFPSEGRPKFERAVQKRVLSFGAFDDDDDEEDEGLIPITKKRLGMDPTVDTSFLPDRERDDQLQRERERIAREWQEMQEKEKNEEIMVAFCYWDGSSHRKDSKTKKGATIAQFLQKALDRFRKEFLELKLATVDNLMFVKEDLIIPHFYTFQDFIKTRQMGKTGPLWQFEAVGEIRVRQDAALDIGESHPVKVILRSWYEKNKHIYPASRWEPFVPGKVYKRTIDDLSTI</sequence>
<evidence type="ECO:0000256" key="1">
    <source>
        <dbReference type="ARBA" id="ARBA00009980"/>
    </source>
</evidence>
<reference evidence="6" key="1">
    <citation type="submission" date="2022-11" db="UniProtKB">
        <authorList>
            <consortium name="WormBaseParasite"/>
        </authorList>
    </citation>
    <scope>IDENTIFICATION</scope>
</reference>
<evidence type="ECO:0000256" key="3">
    <source>
        <dbReference type="SAM" id="MobiDB-lite"/>
    </source>
</evidence>
<dbReference type="Pfam" id="PF04921">
    <property type="entry name" value="XAP5"/>
    <property type="match status" value="1"/>
</dbReference>
<organism evidence="5 6">
    <name type="scientific">Globodera rostochiensis</name>
    <name type="common">Golden nematode worm</name>
    <name type="synonym">Heterodera rostochiensis</name>
    <dbReference type="NCBI Taxonomy" id="31243"/>
    <lineage>
        <taxon>Eukaryota</taxon>
        <taxon>Metazoa</taxon>
        <taxon>Ecdysozoa</taxon>
        <taxon>Nematoda</taxon>
        <taxon>Chromadorea</taxon>
        <taxon>Rhabditida</taxon>
        <taxon>Tylenchina</taxon>
        <taxon>Tylenchomorpha</taxon>
        <taxon>Tylenchoidea</taxon>
        <taxon>Heteroderidae</taxon>
        <taxon>Heteroderinae</taxon>
        <taxon>Globodera</taxon>
    </lineage>
</organism>
<feature type="region of interest" description="Disordered" evidence="3">
    <location>
        <begin position="1"/>
        <end position="34"/>
    </location>
</feature>
<dbReference type="PANTHER" id="PTHR12722">
    <property type="entry name" value="XAP-5 PROTEIN-RELATED"/>
    <property type="match status" value="1"/>
</dbReference>
<evidence type="ECO:0000256" key="2">
    <source>
        <dbReference type="ARBA" id="ARBA00016617"/>
    </source>
</evidence>
<evidence type="ECO:0000259" key="4">
    <source>
        <dbReference type="Pfam" id="PF04921"/>
    </source>
</evidence>
<comment type="similarity">
    <text evidence="1">Belongs to the FAM50 family.</text>
</comment>
<feature type="compositionally biased region" description="Basic and acidic residues" evidence="3">
    <location>
        <begin position="18"/>
        <end position="34"/>
    </location>
</feature>
<dbReference type="InterPro" id="IPR048337">
    <property type="entry name" value="FAM50A/XAP5_C"/>
</dbReference>
<accession>A0A914I867</accession>
<keyword evidence="5" id="KW-1185">Reference proteome</keyword>
<evidence type="ECO:0000313" key="6">
    <source>
        <dbReference type="WBParaSite" id="Gr19_v10_g7536.t1"/>
    </source>
</evidence>
<dbReference type="GO" id="GO:0005634">
    <property type="term" value="C:nucleus"/>
    <property type="evidence" value="ECO:0007669"/>
    <property type="project" value="InterPro"/>
</dbReference>
<name>A0A914I867_GLORO</name>
<dbReference type="GO" id="GO:0006325">
    <property type="term" value="P:chromatin organization"/>
    <property type="evidence" value="ECO:0007669"/>
    <property type="project" value="TreeGrafter"/>
</dbReference>
<dbReference type="WBParaSite" id="Gr19_v10_g7536.t1">
    <property type="protein sequence ID" value="Gr19_v10_g7536.t1"/>
    <property type="gene ID" value="Gr19_v10_g7536"/>
</dbReference>
<protein>
    <recommendedName>
        <fullName evidence="2">Protein FAM50 homolog</fullName>
    </recommendedName>
</protein>
<dbReference type="PANTHER" id="PTHR12722:SF0">
    <property type="entry name" value="PROTEIN FAM50A"/>
    <property type="match status" value="1"/>
</dbReference>
<dbReference type="Proteomes" id="UP000887572">
    <property type="component" value="Unplaced"/>
</dbReference>